<dbReference type="GO" id="GO:0046274">
    <property type="term" value="P:lignin catabolic process"/>
    <property type="evidence" value="ECO:0007669"/>
    <property type="project" value="UniProtKB-KW"/>
</dbReference>
<comment type="similarity">
    <text evidence="3 13">Belongs to the multicopper oxidase family.</text>
</comment>
<keyword evidence="7 13" id="KW-0479">Metal-binding</keyword>
<dbReference type="KEGG" id="nta:107796103"/>
<dbReference type="PANTHER" id="PTHR11709">
    <property type="entry name" value="MULTI-COPPER OXIDASE"/>
    <property type="match status" value="1"/>
</dbReference>
<dbReference type="PROSITE" id="PS00080">
    <property type="entry name" value="MULTICOPPER_OXIDASE2"/>
    <property type="match status" value="1"/>
</dbReference>
<evidence type="ECO:0000256" key="9">
    <source>
        <dbReference type="ARBA" id="ARBA00023002"/>
    </source>
</evidence>
<reference evidence="18" key="2">
    <citation type="submission" date="2025-08" db="UniProtKB">
        <authorList>
            <consortium name="RefSeq"/>
        </authorList>
    </citation>
    <scope>IDENTIFICATION</scope>
    <source>
        <tissue evidence="18">Leaf</tissue>
    </source>
</reference>
<dbReference type="PANTHER" id="PTHR11709:SF520">
    <property type="entry name" value="LACCASE"/>
    <property type="match status" value="1"/>
</dbReference>
<dbReference type="RefSeq" id="XP_016474320.1">
    <property type="nucleotide sequence ID" value="XM_016618834.1"/>
</dbReference>
<dbReference type="SMR" id="A0A1S4ACC2"/>
<feature type="domain" description="Plastocyanin-like" evidence="14">
    <location>
        <begin position="162"/>
        <end position="312"/>
    </location>
</feature>
<keyword evidence="17" id="KW-1185">Reference proteome</keyword>
<dbReference type="Pfam" id="PF07731">
    <property type="entry name" value="Cu-oxidase_2"/>
    <property type="match status" value="1"/>
</dbReference>
<dbReference type="CDD" id="cd13849">
    <property type="entry name" value="CuRO_1_LCC_plant"/>
    <property type="match status" value="1"/>
</dbReference>
<dbReference type="InterPro" id="IPR033138">
    <property type="entry name" value="Cu_oxidase_CS"/>
</dbReference>
<evidence type="ECO:0000256" key="3">
    <source>
        <dbReference type="ARBA" id="ARBA00010609"/>
    </source>
</evidence>
<dbReference type="GO" id="GO:0016491">
    <property type="term" value="F:oxidoreductase activity"/>
    <property type="evidence" value="ECO:0000318"/>
    <property type="project" value="GO_Central"/>
</dbReference>
<evidence type="ECO:0000256" key="1">
    <source>
        <dbReference type="ARBA" id="ARBA00000349"/>
    </source>
</evidence>
<evidence type="ECO:0000256" key="12">
    <source>
        <dbReference type="ARBA" id="ARBA00023185"/>
    </source>
</evidence>
<keyword evidence="12 13" id="KW-0439">Lignin degradation</keyword>
<gene>
    <name evidence="18" type="primary">LOC107796103</name>
</gene>
<dbReference type="Gene3D" id="2.60.40.420">
    <property type="entry name" value="Cupredoxins - blue copper proteins"/>
    <property type="match status" value="3"/>
</dbReference>
<dbReference type="PaxDb" id="4097-A0A1S4ACC2"/>
<comment type="cofactor">
    <cofactor evidence="13">
        <name>Cu cation</name>
        <dbReference type="ChEBI" id="CHEBI:23378"/>
    </cofactor>
    <text evidence="13">Binds 4 Cu cations per monomer.</text>
</comment>
<dbReference type="NCBIfam" id="TIGR03389">
    <property type="entry name" value="laccase"/>
    <property type="match status" value="1"/>
</dbReference>
<keyword evidence="10 13" id="KW-0186">Copper</keyword>
<dbReference type="SUPFAM" id="SSF49503">
    <property type="entry name" value="Cupredoxins"/>
    <property type="match status" value="3"/>
</dbReference>
<evidence type="ECO:0000256" key="6">
    <source>
        <dbReference type="ARBA" id="ARBA00022525"/>
    </source>
</evidence>
<evidence type="ECO:0000313" key="18">
    <source>
        <dbReference type="RefSeq" id="XP_016474320.1"/>
    </source>
</evidence>
<dbReference type="Pfam" id="PF00394">
    <property type="entry name" value="Cu-oxidase"/>
    <property type="match status" value="1"/>
</dbReference>
<keyword evidence="6 13" id="KW-0964">Secreted</keyword>
<comment type="function">
    <text evidence="13">Lignin degradation and detoxification of lignin-derived products.</text>
</comment>
<dbReference type="InterPro" id="IPR011707">
    <property type="entry name" value="Cu-oxidase-like_N"/>
</dbReference>
<reference evidence="17" key="1">
    <citation type="journal article" date="2014" name="Nat. Commun.">
        <title>The tobacco genome sequence and its comparison with those of tomato and potato.</title>
        <authorList>
            <person name="Sierro N."/>
            <person name="Battey J.N."/>
            <person name="Ouadi S."/>
            <person name="Bakaher N."/>
            <person name="Bovet L."/>
            <person name="Willig A."/>
            <person name="Goepfert S."/>
            <person name="Peitsch M.C."/>
            <person name="Ivanov N.V."/>
        </authorList>
    </citation>
    <scope>NUCLEOTIDE SEQUENCE [LARGE SCALE GENOMIC DNA]</scope>
</reference>
<dbReference type="EC" id="1.10.3.2" evidence="4 13"/>
<feature type="domain" description="Plastocyanin-like" evidence="16">
    <location>
        <begin position="35"/>
        <end position="148"/>
    </location>
</feature>
<dbReference type="GO" id="GO:0005507">
    <property type="term" value="F:copper ion binding"/>
    <property type="evidence" value="ECO:0007669"/>
    <property type="project" value="InterPro"/>
</dbReference>
<evidence type="ECO:0000259" key="16">
    <source>
        <dbReference type="Pfam" id="PF07732"/>
    </source>
</evidence>
<comment type="subcellular location">
    <subcellularLocation>
        <location evidence="2 13">Secreted</location>
        <location evidence="2 13">Extracellular space</location>
        <location evidence="2 13">Apoplast</location>
    </subcellularLocation>
</comment>
<evidence type="ECO:0000256" key="11">
    <source>
        <dbReference type="ARBA" id="ARBA00023180"/>
    </source>
</evidence>
<dbReference type="InterPro" id="IPR034289">
    <property type="entry name" value="CuRO_3_LCC"/>
</dbReference>
<dbReference type="InterPro" id="IPR045087">
    <property type="entry name" value="Cu-oxidase_fam"/>
</dbReference>
<dbReference type="CDD" id="cd13897">
    <property type="entry name" value="CuRO_3_LCC_plant"/>
    <property type="match status" value="1"/>
</dbReference>
<dbReference type="InterPro" id="IPR034288">
    <property type="entry name" value="CuRO_1_LCC"/>
</dbReference>
<name>A0A1S4ACC2_TOBAC</name>
<proteinExistence type="inferred from homology"/>
<evidence type="ECO:0000256" key="7">
    <source>
        <dbReference type="ARBA" id="ARBA00022723"/>
    </source>
</evidence>
<dbReference type="InterPro" id="IPR034285">
    <property type="entry name" value="CuRO_2_LCC"/>
</dbReference>
<evidence type="ECO:0000256" key="2">
    <source>
        <dbReference type="ARBA" id="ARBA00004271"/>
    </source>
</evidence>
<dbReference type="Proteomes" id="UP000790787">
    <property type="component" value="Chromosome 15"/>
</dbReference>
<accession>A0A1S4ACC2</accession>
<dbReference type="CDD" id="cd13875">
    <property type="entry name" value="CuRO_2_LCC_plant"/>
    <property type="match status" value="1"/>
</dbReference>
<dbReference type="InterPro" id="IPR008972">
    <property type="entry name" value="Cupredoxin"/>
</dbReference>
<dbReference type="GO" id="GO:0052716">
    <property type="term" value="F:hydroquinone:oxygen oxidoreductase activity"/>
    <property type="evidence" value="ECO:0007669"/>
    <property type="project" value="UniProtKB-EC"/>
</dbReference>
<dbReference type="InterPro" id="IPR011706">
    <property type="entry name" value="Cu-oxidase_C"/>
</dbReference>
<sequence length="572" mass="64402">MMAGEVVMKTHILSLIVVTTFLHYLAFANHYHFIVKEASFERLCKSKEILTVNGKFPGPTLYAHKGSTLIVDVYNKGKYNLTIHWHGVKQPRNPWSDGPEYITQCPIQPGSKFRQTIVLSDEEGTIWWHAHSAWARATVHGAIVVYPKPGTSYPFPKPQAEIPIILAEWWKDSVVEVLKEFTASGGQPRNSDAFMINGQPGDFYPCSKHGTFKLEVKSGKTYLLRILNAAMNEILLFAIAKHKLTVVGTDGSYTKPLTRDYIAISPGQTLDCLLKANQEPNFYYMAARAYTNGNNVQFDNTTTTAIVKYEGNYLISSPLSLPYLPSYANTPAAVNFSGSLRSLASKHHPISVPLKVKTRLVSTVSINLLPCPINGTNVTTCQGPNGTRLSASMNNISFVTPTYNILEAYYYHIKGVFWTKFPSFPPYVFNYTSDVLPLELELPEFGTQVKVLEYNTTVELVLQGTNLVTGLDHPMHLHGYNFYVVGWGFGNFDEKQDPQNYNLVDPPRRNTVAIPRNGWIAIRFRADNPGVWIMHCHIERHLTWGMQTVFIVKNGHRPKERIFSPPQDMPPC</sequence>
<feature type="domain" description="Plastocyanin-like" evidence="15">
    <location>
        <begin position="444"/>
        <end position="555"/>
    </location>
</feature>
<evidence type="ECO:0000256" key="13">
    <source>
        <dbReference type="RuleBase" id="RU361119"/>
    </source>
</evidence>
<keyword evidence="5 13" id="KW-0052">Apoplast</keyword>
<dbReference type="OMA" id="AGAYWMR"/>
<evidence type="ECO:0000313" key="17">
    <source>
        <dbReference type="Proteomes" id="UP000790787"/>
    </source>
</evidence>
<dbReference type="GO" id="GO:0048046">
    <property type="term" value="C:apoplast"/>
    <property type="evidence" value="ECO:0007669"/>
    <property type="project" value="UniProtKB-SubCell"/>
</dbReference>
<organism evidence="17 18">
    <name type="scientific">Nicotiana tabacum</name>
    <name type="common">Common tobacco</name>
    <dbReference type="NCBI Taxonomy" id="4097"/>
    <lineage>
        <taxon>Eukaryota</taxon>
        <taxon>Viridiplantae</taxon>
        <taxon>Streptophyta</taxon>
        <taxon>Embryophyta</taxon>
        <taxon>Tracheophyta</taxon>
        <taxon>Spermatophyta</taxon>
        <taxon>Magnoliopsida</taxon>
        <taxon>eudicotyledons</taxon>
        <taxon>Gunneridae</taxon>
        <taxon>Pentapetalae</taxon>
        <taxon>asterids</taxon>
        <taxon>lamiids</taxon>
        <taxon>Solanales</taxon>
        <taxon>Solanaceae</taxon>
        <taxon>Nicotianoideae</taxon>
        <taxon>Nicotianeae</taxon>
        <taxon>Nicotiana</taxon>
    </lineage>
</organism>
<comment type="catalytic activity">
    <reaction evidence="1 13">
        <text>4 hydroquinone + O2 = 4 benzosemiquinone + 2 H2O</text>
        <dbReference type="Rhea" id="RHEA:11276"/>
        <dbReference type="ChEBI" id="CHEBI:15377"/>
        <dbReference type="ChEBI" id="CHEBI:15379"/>
        <dbReference type="ChEBI" id="CHEBI:17594"/>
        <dbReference type="ChEBI" id="CHEBI:17977"/>
        <dbReference type="EC" id="1.10.3.2"/>
    </reaction>
</comment>
<dbReference type="InterPro" id="IPR001117">
    <property type="entry name" value="Cu-oxidase_2nd"/>
</dbReference>
<dbReference type="InterPro" id="IPR017761">
    <property type="entry name" value="Laccase"/>
</dbReference>
<dbReference type="Pfam" id="PF07732">
    <property type="entry name" value="Cu-oxidase_3"/>
    <property type="match status" value="1"/>
</dbReference>
<evidence type="ECO:0000256" key="10">
    <source>
        <dbReference type="ARBA" id="ARBA00023008"/>
    </source>
</evidence>
<evidence type="ECO:0000259" key="14">
    <source>
        <dbReference type="Pfam" id="PF00394"/>
    </source>
</evidence>
<dbReference type="AlphaFoldDB" id="A0A1S4ACC2"/>
<dbReference type="RefSeq" id="XP_016474320.1">
    <property type="nucleotide sequence ID" value="XM_016618834.2"/>
</dbReference>
<evidence type="ECO:0000256" key="4">
    <source>
        <dbReference type="ARBA" id="ARBA00012297"/>
    </source>
</evidence>
<dbReference type="GeneID" id="107796103"/>
<keyword evidence="9 13" id="KW-0560">Oxidoreductase</keyword>
<evidence type="ECO:0000256" key="5">
    <source>
        <dbReference type="ARBA" id="ARBA00022523"/>
    </source>
</evidence>
<dbReference type="OrthoDB" id="2121828at2759"/>
<keyword evidence="8 13" id="KW-0677">Repeat</keyword>
<keyword evidence="11" id="KW-0325">Glycoprotein</keyword>
<evidence type="ECO:0000256" key="8">
    <source>
        <dbReference type="ARBA" id="ARBA00022737"/>
    </source>
</evidence>
<evidence type="ECO:0000259" key="15">
    <source>
        <dbReference type="Pfam" id="PF07731"/>
    </source>
</evidence>
<dbReference type="InterPro" id="IPR002355">
    <property type="entry name" value="Cu_oxidase_Cu_BS"/>
</dbReference>
<dbReference type="PROSITE" id="PS00079">
    <property type="entry name" value="MULTICOPPER_OXIDASE1"/>
    <property type="match status" value="1"/>
</dbReference>
<protein>
    <recommendedName>
        <fullName evidence="4 13">Laccase</fullName>
        <ecNumber evidence="4 13">1.10.3.2</ecNumber>
    </recommendedName>
    <alternativeName>
        <fullName evidence="13">Benzenediol:oxygen oxidoreductase</fullName>
    </alternativeName>
    <alternativeName>
        <fullName evidence="13">Diphenol oxidase</fullName>
    </alternativeName>
    <alternativeName>
        <fullName evidence="13">Urishiol oxidase</fullName>
    </alternativeName>
</protein>